<dbReference type="Proteomes" id="UP000324800">
    <property type="component" value="Unassembled WGS sequence"/>
</dbReference>
<dbReference type="SUPFAM" id="SSF56112">
    <property type="entry name" value="Protein kinase-like (PK-like)"/>
    <property type="match status" value="1"/>
</dbReference>
<dbReference type="Gene3D" id="1.10.510.10">
    <property type="entry name" value="Transferase(Phosphotransferase) domain 1"/>
    <property type="match status" value="1"/>
</dbReference>
<comment type="caution">
    <text evidence="1">The sequence shown here is derived from an EMBL/GenBank/DDBJ whole genome shotgun (WGS) entry which is preliminary data.</text>
</comment>
<organism evidence="1 2">
    <name type="scientific">Streblomastix strix</name>
    <dbReference type="NCBI Taxonomy" id="222440"/>
    <lineage>
        <taxon>Eukaryota</taxon>
        <taxon>Metamonada</taxon>
        <taxon>Preaxostyla</taxon>
        <taxon>Oxymonadida</taxon>
        <taxon>Streblomastigidae</taxon>
        <taxon>Streblomastix</taxon>
    </lineage>
</organism>
<name>A0A5J4TQW8_9EUKA</name>
<accession>A0A5J4TQW8</accession>
<evidence type="ECO:0000313" key="1">
    <source>
        <dbReference type="EMBL" id="KAA6360648.1"/>
    </source>
</evidence>
<reference evidence="1 2" key="1">
    <citation type="submission" date="2019-03" db="EMBL/GenBank/DDBJ databases">
        <title>Single cell metagenomics reveals metabolic interactions within the superorganism composed of flagellate Streblomastix strix and complex community of Bacteroidetes bacteria on its surface.</title>
        <authorList>
            <person name="Treitli S.C."/>
            <person name="Kolisko M."/>
            <person name="Husnik F."/>
            <person name="Keeling P."/>
            <person name="Hampl V."/>
        </authorList>
    </citation>
    <scope>NUCLEOTIDE SEQUENCE [LARGE SCALE GENOMIC DNA]</scope>
    <source>
        <strain evidence="1">ST1C</strain>
    </source>
</reference>
<dbReference type="InterPro" id="IPR011009">
    <property type="entry name" value="Kinase-like_dom_sf"/>
</dbReference>
<evidence type="ECO:0008006" key="3">
    <source>
        <dbReference type="Google" id="ProtNLM"/>
    </source>
</evidence>
<dbReference type="AlphaFoldDB" id="A0A5J4TQW8"/>
<proteinExistence type="predicted"/>
<evidence type="ECO:0000313" key="2">
    <source>
        <dbReference type="Proteomes" id="UP000324800"/>
    </source>
</evidence>
<gene>
    <name evidence="1" type="ORF">EZS28_043825</name>
</gene>
<dbReference type="EMBL" id="SNRW01026651">
    <property type="protein sequence ID" value="KAA6360648.1"/>
    <property type="molecule type" value="Genomic_DNA"/>
</dbReference>
<protein>
    <recommendedName>
        <fullName evidence="3">Protein kinase domain-containing protein</fullName>
    </recommendedName>
</protein>
<feature type="non-terminal residue" evidence="1">
    <location>
        <position position="129"/>
    </location>
</feature>
<sequence>MIAKKLDKPVNIQDEALWNLITNMLSFDRKERVSAAEALNHEFFTGEKAYEEIPLNSLRLAQTAQNALQKCAEVLNNIPVPNKDFRAITYDEKGGIFRLGWLEIFKWDRTINEKRKITFEIDLREDIPQ</sequence>